<evidence type="ECO:0000313" key="3">
    <source>
        <dbReference type="Proteomes" id="UP000027982"/>
    </source>
</evidence>
<accession>A0A068NQN1</accession>
<dbReference type="AlphaFoldDB" id="A0A068NQN1"/>
<dbReference type="EMBL" id="CP007139">
    <property type="protein sequence ID" value="AIE83909.1"/>
    <property type="molecule type" value="Genomic_DNA"/>
</dbReference>
<gene>
    <name evidence="2" type="ORF">OP10G_0541</name>
</gene>
<keyword evidence="1" id="KW-0812">Transmembrane</keyword>
<sequence length="114" mass="12053">MSKLVSRALGRKAAKHAHRRGWLDVRLGIRLLRDNRIGAGTKLLALALGVGATLVLLALEVPLEAIVTAIMPLLIGFDIAIDGIEMVALPLIFGAILLTHLAPKPIVEAARLGA</sequence>
<dbReference type="RefSeq" id="WP_025227434.1">
    <property type="nucleotide sequence ID" value="NZ_CP007139.1"/>
</dbReference>
<proteinExistence type="predicted"/>
<evidence type="ECO:0000256" key="1">
    <source>
        <dbReference type="SAM" id="Phobius"/>
    </source>
</evidence>
<protein>
    <submittedName>
        <fullName evidence="2">Uncharacterized protein</fullName>
    </submittedName>
</protein>
<dbReference type="HOGENOM" id="CLU_2117402_0_0_0"/>
<keyword evidence="1" id="KW-0472">Membrane</keyword>
<dbReference type="KEGG" id="fgi:OP10G_0541"/>
<dbReference type="Proteomes" id="UP000027982">
    <property type="component" value="Chromosome"/>
</dbReference>
<dbReference type="STRING" id="661478.OP10G_0541"/>
<keyword evidence="1" id="KW-1133">Transmembrane helix</keyword>
<name>A0A068NQN1_FIMGI</name>
<feature type="transmembrane region" description="Helical" evidence="1">
    <location>
        <begin position="65"/>
        <end position="98"/>
    </location>
</feature>
<keyword evidence="3" id="KW-1185">Reference proteome</keyword>
<feature type="transmembrane region" description="Helical" evidence="1">
    <location>
        <begin position="39"/>
        <end position="59"/>
    </location>
</feature>
<organism evidence="2 3">
    <name type="scientific">Fimbriimonas ginsengisoli Gsoil 348</name>
    <dbReference type="NCBI Taxonomy" id="661478"/>
    <lineage>
        <taxon>Bacteria</taxon>
        <taxon>Bacillati</taxon>
        <taxon>Armatimonadota</taxon>
        <taxon>Fimbriimonadia</taxon>
        <taxon>Fimbriimonadales</taxon>
        <taxon>Fimbriimonadaceae</taxon>
        <taxon>Fimbriimonas</taxon>
    </lineage>
</organism>
<evidence type="ECO:0000313" key="2">
    <source>
        <dbReference type="EMBL" id="AIE83909.1"/>
    </source>
</evidence>
<reference evidence="2 3" key="1">
    <citation type="journal article" date="2014" name="PLoS ONE">
        <title>The first complete genome sequence of the class fimbriimonadia in the phylum armatimonadetes.</title>
        <authorList>
            <person name="Hu Z.Y."/>
            <person name="Wang Y.Z."/>
            <person name="Im W.T."/>
            <person name="Wang S.Y."/>
            <person name="Zhao G.P."/>
            <person name="Zheng H.J."/>
            <person name="Quan Z.X."/>
        </authorList>
    </citation>
    <scope>NUCLEOTIDE SEQUENCE [LARGE SCALE GENOMIC DNA]</scope>
    <source>
        <strain evidence="2">Gsoil 348</strain>
    </source>
</reference>